<feature type="non-terminal residue" evidence="1">
    <location>
        <position position="1"/>
    </location>
</feature>
<name>A0AA38F9G7_TAXCH</name>
<reference evidence="1 2" key="1">
    <citation type="journal article" date="2021" name="Nat. Plants">
        <title>The Taxus genome provides insights into paclitaxel biosynthesis.</title>
        <authorList>
            <person name="Xiong X."/>
            <person name="Gou J."/>
            <person name="Liao Q."/>
            <person name="Li Y."/>
            <person name="Zhou Q."/>
            <person name="Bi G."/>
            <person name="Li C."/>
            <person name="Du R."/>
            <person name="Wang X."/>
            <person name="Sun T."/>
            <person name="Guo L."/>
            <person name="Liang H."/>
            <person name="Lu P."/>
            <person name="Wu Y."/>
            <person name="Zhang Z."/>
            <person name="Ro D.K."/>
            <person name="Shang Y."/>
            <person name="Huang S."/>
            <person name="Yan J."/>
        </authorList>
    </citation>
    <scope>NUCLEOTIDE SEQUENCE [LARGE SCALE GENOMIC DNA]</scope>
    <source>
        <strain evidence="1">Ta-2019</strain>
    </source>
</reference>
<evidence type="ECO:0000313" key="1">
    <source>
        <dbReference type="EMBL" id="KAH9293890.1"/>
    </source>
</evidence>
<protein>
    <submittedName>
        <fullName evidence="1">Uncharacterized protein</fullName>
    </submittedName>
</protein>
<evidence type="ECO:0000313" key="2">
    <source>
        <dbReference type="Proteomes" id="UP000824469"/>
    </source>
</evidence>
<dbReference type="EMBL" id="JAHRHJ020000608">
    <property type="protein sequence ID" value="KAH9293890.1"/>
    <property type="molecule type" value="Genomic_DNA"/>
</dbReference>
<accession>A0AA38F9G7</accession>
<comment type="caution">
    <text evidence="1">The sequence shown here is derived from an EMBL/GenBank/DDBJ whole genome shotgun (WGS) entry which is preliminary data.</text>
</comment>
<dbReference type="AlphaFoldDB" id="A0AA38F9G7"/>
<sequence>TSTAEIWLTNGREGHEPAWFGRNRKLQHVGQVGLKGLAQDARLAVLEPKANQITPRVTGRNGTRKPISGVYPDPIRFFRRNFWDIRDKKTR</sequence>
<proteinExistence type="predicted"/>
<feature type="non-terminal residue" evidence="1">
    <location>
        <position position="91"/>
    </location>
</feature>
<organism evidence="1 2">
    <name type="scientific">Taxus chinensis</name>
    <name type="common">Chinese yew</name>
    <name type="synonym">Taxus wallichiana var. chinensis</name>
    <dbReference type="NCBI Taxonomy" id="29808"/>
    <lineage>
        <taxon>Eukaryota</taxon>
        <taxon>Viridiplantae</taxon>
        <taxon>Streptophyta</taxon>
        <taxon>Embryophyta</taxon>
        <taxon>Tracheophyta</taxon>
        <taxon>Spermatophyta</taxon>
        <taxon>Pinopsida</taxon>
        <taxon>Pinidae</taxon>
        <taxon>Conifers II</taxon>
        <taxon>Cupressales</taxon>
        <taxon>Taxaceae</taxon>
        <taxon>Taxus</taxon>
    </lineage>
</organism>
<gene>
    <name evidence="1" type="ORF">KI387_040907</name>
</gene>
<dbReference type="Proteomes" id="UP000824469">
    <property type="component" value="Unassembled WGS sequence"/>
</dbReference>
<keyword evidence="2" id="KW-1185">Reference proteome</keyword>